<dbReference type="PANTHER" id="PTHR37937:SF1">
    <property type="entry name" value="CONJUGATIVE TRANSFER: DNA TRANSPORT"/>
    <property type="match status" value="1"/>
</dbReference>
<evidence type="ECO:0000256" key="5">
    <source>
        <dbReference type="ARBA" id="ARBA00022989"/>
    </source>
</evidence>
<dbReference type="RefSeq" id="WP_185527833.1">
    <property type="nucleotide sequence ID" value="NZ_JAARWN010000024.1"/>
</dbReference>
<comment type="subcellular location">
    <subcellularLocation>
        <location evidence="1">Cell membrane</location>
        <topology evidence="1">Multi-pass membrane protein</topology>
    </subcellularLocation>
</comment>
<protein>
    <submittedName>
        <fullName evidence="9">Type IV secretory system conjugative DNA transfer family protein</fullName>
    </submittedName>
</protein>
<evidence type="ECO:0000313" key="10">
    <source>
        <dbReference type="Proteomes" id="UP000535908"/>
    </source>
</evidence>
<comment type="caution">
    <text evidence="9">The sequence shown here is derived from an EMBL/GenBank/DDBJ whole genome shotgun (WGS) entry which is preliminary data.</text>
</comment>
<keyword evidence="6 8" id="KW-0472">Membrane</keyword>
<evidence type="ECO:0000313" key="9">
    <source>
        <dbReference type="EMBL" id="MBC1937790.1"/>
    </source>
</evidence>
<evidence type="ECO:0000256" key="2">
    <source>
        <dbReference type="ARBA" id="ARBA00008806"/>
    </source>
</evidence>
<dbReference type="CDD" id="cd01127">
    <property type="entry name" value="TrwB_TraG_TraD_VirD4"/>
    <property type="match status" value="1"/>
</dbReference>
<feature type="region of interest" description="Disordered" evidence="7">
    <location>
        <begin position="680"/>
        <end position="706"/>
    </location>
</feature>
<gene>
    <name evidence="9" type="ORF">HCA69_15580</name>
</gene>
<evidence type="ECO:0000256" key="8">
    <source>
        <dbReference type="SAM" id="Phobius"/>
    </source>
</evidence>
<keyword evidence="4 8" id="KW-0812">Transmembrane</keyword>
<dbReference type="AlphaFoldDB" id="A0A7X0Y6A7"/>
<dbReference type="InterPro" id="IPR003688">
    <property type="entry name" value="TraG/VirD4"/>
</dbReference>
<name>A0A7X0Y6A7_9LIST</name>
<organism evidence="9 10">
    <name type="scientific">Listeria grandensis</name>
    <dbReference type="NCBI Taxonomy" id="1494963"/>
    <lineage>
        <taxon>Bacteria</taxon>
        <taxon>Bacillati</taxon>
        <taxon>Bacillota</taxon>
        <taxon>Bacilli</taxon>
        <taxon>Bacillales</taxon>
        <taxon>Listeriaceae</taxon>
        <taxon>Listeria</taxon>
    </lineage>
</organism>
<dbReference type="EMBL" id="JAARWN010000024">
    <property type="protein sequence ID" value="MBC1937790.1"/>
    <property type="molecule type" value="Genomic_DNA"/>
</dbReference>
<dbReference type="InterPro" id="IPR027417">
    <property type="entry name" value="P-loop_NTPase"/>
</dbReference>
<dbReference type="PANTHER" id="PTHR37937">
    <property type="entry name" value="CONJUGATIVE TRANSFER: DNA TRANSPORT"/>
    <property type="match status" value="1"/>
</dbReference>
<comment type="similarity">
    <text evidence="2">Belongs to the VirD4/TraG family.</text>
</comment>
<accession>A0A7X0Y6A7</accession>
<dbReference type="SUPFAM" id="SSF52540">
    <property type="entry name" value="P-loop containing nucleoside triphosphate hydrolases"/>
    <property type="match status" value="1"/>
</dbReference>
<evidence type="ECO:0000256" key="7">
    <source>
        <dbReference type="SAM" id="MobiDB-lite"/>
    </source>
</evidence>
<proteinExistence type="inferred from homology"/>
<dbReference type="Pfam" id="PF02534">
    <property type="entry name" value="T4SS-DNA_transf"/>
    <property type="match status" value="1"/>
</dbReference>
<dbReference type="Proteomes" id="UP000535908">
    <property type="component" value="Unassembled WGS sequence"/>
</dbReference>
<keyword evidence="5 8" id="KW-1133">Transmembrane helix</keyword>
<dbReference type="InterPro" id="IPR051539">
    <property type="entry name" value="T4SS-coupling_protein"/>
</dbReference>
<evidence type="ECO:0000256" key="4">
    <source>
        <dbReference type="ARBA" id="ARBA00022692"/>
    </source>
</evidence>
<reference evidence="9 10" key="1">
    <citation type="submission" date="2020-03" db="EMBL/GenBank/DDBJ databases">
        <title>Soil Listeria distribution.</title>
        <authorList>
            <person name="Liao J."/>
            <person name="Wiedmann M."/>
        </authorList>
    </citation>
    <scope>NUCLEOTIDE SEQUENCE [LARGE SCALE GENOMIC DNA]</scope>
    <source>
        <strain evidence="9 10">FSL L7-0741</strain>
    </source>
</reference>
<evidence type="ECO:0000256" key="6">
    <source>
        <dbReference type="ARBA" id="ARBA00023136"/>
    </source>
</evidence>
<dbReference type="GO" id="GO:0005886">
    <property type="term" value="C:plasma membrane"/>
    <property type="evidence" value="ECO:0007669"/>
    <property type="project" value="UniProtKB-SubCell"/>
</dbReference>
<evidence type="ECO:0000256" key="3">
    <source>
        <dbReference type="ARBA" id="ARBA00022475"/>
    </source>
</evidence>
<feature type="transmembrane region" description="Helical" evidence="8">
    <location>
        <begin position="65"/>
        <end position="83"/>
    </location>
</feature>
<dbReference type="Gene3D" id="3.40.50.300">
    <property type="entry name" value="P-loop containing nucleotide triphosphate hydrolases"/>
    <property type="match status" value="1"/>
</dbReference>
<feature type="transmembrane region" description="Helical" evidence="8">
    <location>
        <begin position="12"/>
        <end position="32"/>
    </location>
</feature>
<keyword evidence="3" id="KW-1003">Cell membrane</keyword>
<evidence type="ECO:0000256" key="1">
    <source>
        <dbReference type="ARBA" id="ARBA00004651"/>
    </source>
</evidence>
<sequence>MAYDPRKSRLILSASFFVKLGAIMSIPTFFLINSLRVYFRSVLLSQPLEKGALLRVNDLSTTDLLFVYSIACLIVSIFVFALYRNLGDINAGAEGSRRFATLRELKKEYKIVPDRQEMFEGVGGFPISHFYKYIFKKEFPYVTRKGFLLIETGEANNQVLAPTRGGKGENIIKQYFDVLSRAKDKASLIINDMKGELALACSAIFTKRGYKVLILNFIRPELGSIQINPLDDIRDAYEDALKHRKYLEDGDWKEYADIEDEEERVRVERDIHSGMIQEEIDAGVAVDLTSALCAQLIPQKKNSSGDDFWINSPRSLMAALILYICDVNLRKAIYLDEAAAEKYRAKVTLYTTAITLNHLGGSYEEKKKKVGMGVDKFNLLDKTFTKLPEGHPAKNEYSTSKFAGEAPQTRAGIFSGCANALTLFMKPSIAKITAKSTFRMEDLGFGDEPIALFMIMPEADKTYHALSSLYTSMIYQVLTRRCLTAPGQRCKRNVKFVLDEKGQMVPIENYSAMCSMGLGKGIDFMQALQDDNQLEDLYGREKANIIRQGMSNEFFIISKDKDTTERVSREVGHTQIYTRARGSGNSDERVKRRRLLEPDELAELMEGEAIVLRVTKRKDRKGRKIRPRPIFNTGKTMMPYAWKELPEFTSRDRFFEDLPLDQSYKSIILGDLMLDKAIDNNPPSYTPGPTLAEITDPPIEKETQPDDRVRPLFTEEAPTEEKAQGSVSKNGEYPWDDAVFQRQLKLLLPEALFELMLKRQSEQNLRHILQKLVSDGSINQTDMTAILQTFFVTEGGERRAAT</sequence>